<comment type="similarity">
    <text evidence="6">Belongs to the peptidase M48 family.</text>
</comment>
<keyword evidence="7" id="KW-0812">Transmembrane</keyword>
<evidence type="ECO:0000256" key="6">
    <source>
        <dbReference type="RuleBase" id="RU003983"/>
    </source>
</evidence>
<dbReference type="Gene3D" id="3.30.2010.10">
    <property type="entry name" value="Metalloproteases ('zincins'), catalytic domain"/>
    <property type="match status" value="1"/>
</dbReference>
<evidence type="ECO:0000313" key="9">
    <source>
        <dbReference type="EMBL" id="MFC4563410.1"/>
    </source>
</evidence>
<keyword evidence="4 6" id="KW-0862">Zinc</keyword>
<proteinExistence type="inferred from homology"/>
<feature type="transmembrane region" description="Helical" evidence="7">
    <location>
        <begin position="85"/>
        <end position="106"/>
    </location>
</feature>
<dbReference type="InterPro" id="IPR001915">
    <property type="entry name" value="Peptidase_M48"/>
</dbReference>
<protein>
    <submittedName>
        <fullName evidence="9">M48 family metalloprotease</fullName>
        <ecNumber evidence="9">3.4.24.-</ecNumber>
    </submittedName>
</protein>
<sequence>MSWPTFVPALALTALSLVLARRPLPLHPSWSSRLLLVIAVTTAFTAISTITLVAAVFVAGLLPADLVAASVKGRLLIGHGPVNPVMGSAACAMLVVGASRSAWLLWRQHGERLRLADTGVVDDDRPFALALPGPGGGVVVSQGLLRLLSREQMQVVFRHEHSHLRHRHHLYTTAGAIAARLFPPLAAVEAALRLSVERWADEDTAAAVGDRALVAHTIAEVALANPAPSPTWHPALAGSHVLLRVHALLGDAPSTNPIVGPALLSGTGVATSGMASSALQLHHAASLLLI</sequence>
<keyword evidence="3 6" id="KW-0378">Hydrolase</keyword>
<evidence type="ECO:0000256" key="1">
    <source>
        <dbReference type="ARBA" id="ARBA00022670"/>
    </source>
</evidence>
<keyword evidence="5 6" id="KW-0482">Metalloprotease</keyword>
<dbReference type="EC" id="3.4.24.-" evidence="9"/>
<evidence type="ECO:0000256" key="7">
    <source>
        <dbReference type="SAM" id="Phobius"/>
    </source>
</evidence>
<evidence type="ECO:0000313" key="10">
    <source>
        <dbReference type="Proteomes" id="UP001595923"/>
    </source>
</evidence>
<comment type="cofactor">
    <cofactor evidence="6">
        <name>Zn(2+)</name>
        <dbReference type="ChEBI" id="CHEBI:29105"/>
    </cofactor>
    <text evidence="6">Binds 1 zinc ion per subunit.</text>
</comment>
<dbReference type="EMBL" id="JBHSFQ010000015">
    <property type="protein sequence ID" value="MFC4563410.1"/>
    <property type="molecule type" value="Genomic_DNA"/>
</dbReference>
<dbReference type="GO" id="GO:0008237">
    <property type="term" value="F:metallopeptidase activity"/>
    <property type="evidence" value="ECO:0007669"/>
    <property type="project" value="UniProtKB-KW"/>
</dbReference>
<organism evidence="9 10">
    <name type="scientific">Nocardiopsis mangrovi</name>
    <dbReference type="NCBI Taxonomy" id="1179818"/>
    <lineage>
        <taxon>Bacteria</taxon>
        <taxon>Bacillati</taxon>
        <taxon>Actinomycetota</taxon>
        <taxon>Actinomycetes</taxon>
        <taxon>Streptosporangiales</taxon>
        <taxon>Nocardiopsidaceae</taxon>
        <taxon>Nocardiopsis</taxon>
    </lineage>
</organism>
<accession>A0ABV9DWZ0</accession>
<keyword evidence="7" id="KW-0472">Membrane</keyword>
<keyword evidence="2" id="KW-0479">Metal-binding</keyword>
<comment type="caution">
    <text evidence="9">The sequence shown here is derived from an EMBL/GenBank/DDBJ whole genome shotgun (WGS) entry which is preliminary data.</text>
</comment>
<keyword evidence="1 6" id="KW-0645">Protease</keyword>
<reference evidence="10" key="1">
    <citation type="journal article" date="2019" name="Int. J. Syst. Evol. Microbiol.">
        <title>The Global Catalogue of Microorganisms (GCM) 10K type strain sequencing project: providing services to taxonomists for standard genome sequencing and annotation.</title>
        <authorList>
            <consortium name="The Broad Institute Genomics Platform"/>
            <consortium name="The Broad Institute Genome Sequencing Center for Infectious Disease"/>
            <person name="Wu L."/>
            <person name="Ma J."/>
        </authorList>
    </citation>
    <scope>NUCLEOTIDE SEQUENCE [LARGE SCALE GENOMIC DNA]</scope>
    <source>
        <strain evidence="10">XZYJ18</strain>
    </source>
</reference>
<evidence type="ECO:0000259" key="8">
    <source>
        <dbReference type="Pfam" id="PF01435"/>
    </source>
</evidence>
<dbReference type="Pfam" id="PF01435">
    <property type="entry name" value="Peptidase_M48"/>
    <property type="match status" value="1"/>
</dbReference>
<feature type="domain" description="Peptidase M48" evidence="8">
    <location>
        <begin position="124"/>
        <end position="182"/>
    </location>
</feature>
<keyword evidence="10" id="KW-1185">Reference proteome</keyword>
<evidence type="ECO:0000256" key="4">
    <source>
        <dbReference type="ARBA" id="ARBA00022833"/>
    </source>
</evidence>
<dbReference type="Proteomes" id="UP001595923">
    <property type="component" value="Unassembled WGS sequence"/>
</dbReference>
<keyword evidence="7" id="KW-1133">Transmembrane helix</keyword>
<gene>
    <name evidence="9" type="ORF">ACFO4E_16215</name>
</gene>
<name>A0ABV9DWZ0_9ACTN</name>
<dbReference type="RefSeq" id="WP_378575671.1">
    <property type="nucleotide sequence ID" value="NZ_JBHSFQ010000015.1"/>
</dbReference>
<feature type="transmembrane region" description="Helical" evidence="7">
    <location>
        <begin position="36"/>
        <end position="64"/>
    </location>
</feature>
<evidence type="ECO:0000256" key="2">
    <source>
        <dbReference type="ARBA" id="ARBA00022723"/>
    </source>
</evidence>
<evidence type="ECO:0000256" key="5">
    <source>
        <dbReference type="ARBA" id="ARBA00023049"/>
    </source>
</evidence>
<evidence type="ECO:0000256" key="3">
    <source>
        <dbReference type="ARBA" id="ARBA00022801"/>
    </source>
</evidence>